<evidence type="ECO:0000313" key="2">
    <source>
        <dbReference type="EMBL" id="GGF06682.1"/>
    </source>
</evidence>
<dbReference type="Proteomes" id="UP000650994">
    <property type="component" value="Unassembled WGS sequence"/>
</dbReference>
<reference evidence="5" key="4">
    <citation type="journal article" date="2019" name="Int. J. Syst. Evol. Microbiol.">
        <title>The Global Catalogue of Microorganisms (GCM) 10K type strain sequencing project: providing services to taxonomists for standard genome sequencing and annotation.</title>
        <authorList>
            <consortium name="The Broad Institute Genomics Platform"/>
            <consortium name="The Broad Institute Genome Sequencing Center for Infectious Disease"/>
            <person name="Wu L."/>
            <person name="Ma J."/>
        </authorList>
    </citation>
    <scope>NUCLEOTIDE SEQUENCE [LARGE SCALE GENOMIC DNA]</scope>
    <source>
        <strain evidence="5">CGMCC 1.12707</strain>
    </source>
</reference>
<dbReference type="Gene3D" id="1.25.40.390">
    <property type="match status" value="1"/>
</dbReference>
<evidence type="ECO:0000313" key="3">
    <source>
        <dbReference type="EMBL" id="SHL63877.1"/>
    </source>
</evidence>
<reference evidence="2" key="1">
    <citation type="journal article" date="2014" name="Int. J. Syst. Evol. Microbiol.">
        <title>Complete genome of a new Firmicutes species belonging to the dominant human colonic microbiota ('Ruminococcus bicirculans') reveals two chromosomes and a selective capacity to utilize plant glucans.</title>
        <authorList>
            <consortium name="NISC Comparative Sequencing Program"/>
            <person name="Wegmann U."/>
            <person name="Louis P."/>
            <person name="Goesmann A."/>
            <person name="Henrissat B."/>
            <person name="Duncan S.H."/>
            <person name="Flint H.J."/>
        </authorList>
    </citation>
    <scope>NUCLEOTIDE SEQUENCE</scope>
    <source>
        <strain evidence="2">CGMCC 1.12707</strain>
    </source>
</reference>
<dbReference type="STRING" id="1434701.SAMN05443634_1131"/>
<reference evidence="4" key="2">
    <citation type="submission" date="2016-11" db="EMBL/GenBank/DDBJ databases">
        <authorList>
            <person name="Varghese N."/>
            <person name="Submissions S."/>
        </authorList>
    </citation>
    <scope>NUCLEOTIDE SEQUENCE [LARGE SCALE GENOMIC DNA]</scope>
    <source>
        <strain evidence="4">DSM 27989</strain>
    </source>
</reference>
<dbReference type="Pfam" id="PF12771">
    <property type="entry name" value="SusD-like_2"/>
    <property type="match status" value="1"/>
</dbReference>
<protein>
    <submittedName>
        <fullName evidence="3">Starch-binding associating with outer membrane</fullName>
    </submittedName>
</protein>
<evidence type="ECO:0000256" key="1">
    <source>
        <dbReference type="SAM" id="SignalP"/>
    </source>
</evidence>
<gene>
    <name evidence="2" type="ORF">GCM10010984_24950</name>
    <name evidence="3" type="ORF">SAMN05443634_1131</name>
</gene>
<reference evidence="2" key="5">
    <citation type="submission" date="2024-05" db="EMBL/GenBank/DDBJ databases">
        <authorList>
            <person name="Sun Q."/>
            <person name="Zhou Y."/>
        </authorList>
    </citation>
    <scope>NUCLEOTIDE SEQUENCE</scope>
    <source>
        <strain evidence="2">CGMCC 1.12707</strain>
    </source>
</reference>
<accession>A0A1M7C9L1</accession>
<organism evidence="3 4">
    <name type="scientific">Chishuiella changwenlii</name>
    <dbReference type="NCBI Taxonomy" id="1434701"/>
    <lineage>
        <taxon>Bacteria</taxon>
        <taxon>Pseudomonadati</taxon>
        <taxon>Bacteroidota</taxon>
        <taxon>Flavobacteriia</taxon>
        <taxon>Flavobacteriales</taxon>
        <taxon>Weeksellaceae</taxon>
        <taxon>Chishuiella</taxon>
    </lineage>
</organism>
<keyword evidence="1" id="KW-0732">Signal</keyword>
<feature type="chain" id="PRO_5012252182" evidence="1">
    <location>
        <begin position="25"/>
        <end position="537"/>
    </location>
</feature>
<proteinExistence type="predicted"/>
<dbReference type="RefSeq" id="WP_072933870.1">
    <property type="nucleotide sequence ID" value="NZ_BMFL01000017.1"/>
</dbReference>
<dbReference type="InterPro" id="IPR041662">
    <property type="entry name" value="SusD-like_2"/>
</dbReference>
<evidence type="ECO:0000313" key="5">
    <source>
        <dbReference type="Proteomes" id="UP000650994"/>
    </source>
</evidence>
<feature type="signal peptide" evidence="1">
    <location>
        <begin position="1"/>
        <end position="24"/>
    </location>
</feature>
<dbReference type="EMBL" id="BMFL01000017">
    <property type="protein sequence ID" value="GGF06682.1"/>
    <property type="molecule type" value="Genomic_DNA"/>
</dbReference>
<dbReference type="Proteomes" id="UP000184120">
    <property type="component" value="Unassembled WGS sequence"/>
</dbReference>
<dbReference type="SUPFAM" id="SSF48452">
    <property type="entry name" value="TPR-like"/>
    <property type="match status" value="1"/>
</dbReference>
<evidence type="ECO:0000313" key="4">
    <source>
        <dbReference type="Proteomes" id="UP000184120"/>
    </source>
</evidence>
<dbReference type="OrthoDB" id="725917at2"/>
<sequence length="537" mass="61338">MKKSFYSKLIALGSIILLPMSCINNDDLLNNPNSIPESGIVPPTLILNRITSHLVMPEEFFFDQAHRQNQYFVSNYSYYWGTNFYNWTNSKDQYSLLLYANRLEEQNEKSTNANDKAYYAALSKFFKAYSFIWLSQRVGDIPMKEAGDSKNLRPKYDTQEEVYVHSLQLLEEANELLNNLPVEIQNRVADASGDIFHLTYLQWQKVINSFHLRTLISLSKRADDTPELKVKETFAKIINNPQDYPLQSSNKDNMSYVFNQDHNPNPIFRKRAYTYGANISKTILDLTTSSLDPRTYAFATPAPAKYNTEGLDVADFKAYVGVSTNTGQAEIFATTDTEGIATNDRGPYSYMNYKRYLSSQDGSNSEPYTVIGYSELCFNIAEAINRGWISGDANQWYLNGIKESLELFGLKDGQSFSIGDRTGGDLGEVKINVDQFLNHKNVAYKGNNSQGLEQIIQQKYIAFFCNSGFEAFYNWRRTGFPKFEEGGVGIGTATNKIPLRWMYPQGEITYNSENYLQAIQRQYNGSDGTFDKMWLIK</sequence>
<dbReference type="EMBL" id="FRBH01000013">
    <property type="protein sequence ID" value="SHL63877.1"/>
    <property type="molecule type" value="Genomic_DNA"/>
</dbReference>
<dbReference type="InterPro" id="IPR011990">
    <property type="entry name" value="TPR-like_helical_dom_sf"/>
</dbReference>
<dbReference type="AlphaFoldDB" id="A0A1M7C9L1"/>
<keyword evidence="5" id="KW-1185">Reference proteome</keyword>
<name>A0A1M7C9L1_9FLAO</name>
<reference evidence="3" key="3">
    <citation type="submission" date="2016-11" db="EMBL/GenBank/DDBJ databases">
        <authorList>
            <person name="Jaros S."/>
            <person name="Januszkiewicz K."/>
            <person name="Wedrychowicz H."/>
        </authorList>
    </citation>
    <scope>NUCLEOTIDE SEQUENCE [LARGE SCALE GENOMIC DNA]</scope>
    <source>
        <strain evidence="3">DSM 27989</strain>
    </source>
</reference>